<dbReference type="AlphaFoldDB" id="A0A0C9Z1F1"/>
<evidence type="ECO:0000313" key="2">
    <source>
        <dbReference type="Proteomes" id="UP000054018"/>
    </source>
</evidence>
<accession>A0A0C9Z1F1</accession>
<keyword evidence="2" id="KW-1185">Reference proteome</keyword>
<dbReference type="HOGENOM" id="CLU_1806960_0_0_1"/>
<sequence>MQRLDPFITEHLLSLGQHGPLNTWFRRLLDTEVPSTPELECPLMSVVRAYMVCSPACVVGYISPISSHLGRVDDRPVAPDPADLRQRRMCPGEVVMVRVANNIVEGEGRDIRGKQINYRLLSVSEGREPIRTDAELLASNAPS</sequence>
<reference evidence="1 2" key="1">
    <citation type="submission" date="2014-04" db="EMBL/GenBank/DDBJ databases">
        <authorList>
            <consortium name="DOE Joint Genome Institute"/>
            <person name="Kuo A."/>
            <person name="Kohler A."/>
            <person name="Costa M.D."/>
            <person name="Nagy L.G."/>
            <person name="Floudas D."/>
            <person name="Copeland A."/>
            <person name="Barry K.W."/>
            <person name="Cichocki N."/>
            <person name="Veneault-Fourrey C."/>
            <person name="LaButti K."/>
            <person name="Lindquist E.A."/>
            <person name="Lipzen A."/>
            <person name="Lundell T."/>
            <person name="Morin E."/>
            <person name="Murat C."/>
            <person name="Sun H."/>
            <person name="Tunlid A."/>
            <person name="Henrissat B."/>
            <person name="Grigoriev I.V."/>
            <person name="Hibbett D.S."/>
            <person name="Martin F."/>
            <person name="Nordberg H.P."/>
            <person name="Cantor M.N."/>
            <person name="Hua S.X."/>
        </authorList>
    </citation>
    <scope>NUCLEOTIDE SEQUENCE [LARGE SCALE GENOMIC DNA]</scope>
    <source>
        <strain evidence="1 2">441</strain>
    </source>
</reference>
<dbReference type="Proteomes" id="UP000054018">
    <property type="component" value="Unassembled WGS sequence"/>
</dbReference>
<dbReference type="EMBL" id="KN833867">
    <property type="protein sequence ID" value="KIK16107.1"/>
    <property type="molecule type" value="Genomic_DNA"/>
</dbReference>
<protein>
    <submittedName>
        <fullName evidence="1">Uncharacterized protein</fullName>
    </submittedName>
</protein>
<gene>
    <name evidence="1" type="ORF">PISMIDRAFT_686645</name>
</gene>
<reference evidence="2" key="2">
    <citation type="submission" date="2015-01" db="EMBL/GenBank/DDBJ databases">
        <title>Evolutionary Origins and Diversification of the Mycorrhizal Mutualists.</title>
        <authorList>
            <consortium name="DOE Joint Genome Institute"/>
            <consortium name="Mycorrhizal Genomics Consortium"/>
            <person name="Kohler A."/>
            <person name="Kuo A."/>
            <person name="Nagy L.G."/>
            <person name="Floudas D."/>
            <person name="Copeland A."/>
            <person name="Barry K.W."/>
            <person name="Cichocki N."/>
            <person name="Veneault-Fourrey C."/>
            <person name="LaButti K."/>
            <person name="Lindquist E.A."/>
            <person name="Lipzen A."/>
            <person name="Lundell T."/>
            <person name="Morin E."/>
            <person name="Murat C."/>
            <person name="Riley R."/>
            <person name="Ohm R."/>
            <person name="Sun H."/>
            <person name="Tunlid A."/>
            <person name="Henrissat B."/>
            <person name="Grigoriev I.V."/>
            <person name="Hibbett D.S."/>
            <person name="Martin F."/>
        </authorList>
    </citation>
    <scope>NUCLEOTIDE SEQUENCE [LARGE SCALE GENOMIC DNA]</scope>
    <source>
        <strain evidence="2">441</strain>
    </source>
</reference>
<evidence type="ECO:0000313" key="1">
    <source>
        <dbReference type="EMBL" id="KIK16107.1"/>
    </source>
</evidence>
<proteinExistence type="predicted"/>
<name>A0A0C9Z1F1_9AGAM</name>
<organism evidence="1 2">
    <name type="scientific">Pisolithus microcarpus 441</name>
    <dbReference type="NCBI Taxonomy" id="765257"/>
    <lineage>
        <taxon>Eukaryota</taxon>
        <taxon>Fungi</taxon>
        <taxon>Dikarya</taxon>
        <taxon>Basidiomycota</taxon>
        <taxon>Agaricomycotina</taxon>
        <taxon>Agaricomycetes</taxon>
        <taxon>Agaricomycetidae</taxon>
        <taxon>Boletales</taxon>
        <taxon>Sclerodermatineae</taxon>
        <taxon>Pisolithaceae</taxon>
        <taxon>Pisolithus</taxon>
    </lineage>
</organism>